<dbReference type="InterPro" id="IPR023296">
    <property type="entry name" value="Glyco_hydro_beta-prop_sf"/>
</dbReference>
<dbReference type="CDD" id="cd08998">
    <property type="entry name" value="GH43_Arb43a-like"/>
    <property type="match status" value="1"/>
</dbReference>
<protein>
    <submittedName>
        <fullName evidence="7">Arabinan endo-1,5-alpha-L-arabinosidase AbnA</fullName>
    </submittedName>
</protein>
<evidence type="ECO:0000256" key="4">
    <source>
        <dbReference type="ARBA" id="ARBA00023295"/>
    </source>
</evidence>
<evidence type="ECO:0000256" key="6">
    <source>
        <dbReference type="SAM" id="SignalP"/>
    </source>
</evidence>
<sequence>MRGLVRSTVTAAVAVLTLLAMAPAASADRLWLYGDLTAHDPALVHGTNGDDWYVFSTGDGNVADGTIQIRSSRTGRFWRSAGTVFDAKPAWLSQEVPGVSNLWAPEVHYNDGTYYLYYAASTFGSNRSVIGLATNTTLDPDHPDYHWVDRGMVTESFTSDNYNAIDPGVVEDANGTPWLAFGSFWSGIRMLQLEWPSGKPAPGQSEPLHIADRQQPPNAIEAPHIVRRNGWYYLFVSFDHCCQGADSDYKIAVGRSRSVTGPYVDRDGRSMLNGGGTVLLAERGDEVGSGGQSVSGPYIAYHSYGSDGGFRLNIETLQWTADGWPQLDT</sequence>
<organism evidence="7 8">
    <name type="scientific">Salinactinospora qingdaonensis</name>
    <dbReference type="NCBI Taxonomy" id="702744"/>
    <lineage>
        <taxon>Bacteria</taxon>
        <taxon>Bacillati</taxon>
        <taxon>Actinomycetota</taxon>
        <taxon>Actinomycetes</taxon>
        <taxon>Streptosporangiales</taxon>
        <taxon>Nocardiopsidaceae</taxon>
        <taxon>Salinactinospora</taxon>
    </lineage>
</organism>
<dbReference type="InterPro" id="IPR050727">
    <property type="entry name" value="GH43_arabinanases"/>
</dbReference>
<comment type="caution">
    <text evidence="7">The sequence shown here is derived from an EMBL/GenBank/DDBJ whole genome shotgun (WGS) entry which is preliminary data.</text>
</comment>
<dbReference type="PANTHER" id="PTHR43301">
    <property type="entry name" value="ARABINAN ENDO-1,5-ALPHA-L-ARABINOSIDASE"/>
    <property type="match status" value="1"/>
</dbReference>
<keyword evidence="6" id="KW-0732">Signal</keyword>
<dbReference type="RefSeq" id="WP_344972398.1">
    <property type="nucleotide sequence ID" value="NZ_BAABDD010000014.1"/>
</dbReference>
<dbReference type="InterPro" id="IPR016840">
    <property type="entry name" value="Glyco_hydro_43_endo_a_Ara-ase"/>
</dbReference>
<gene>
    <name evidence="7" type="primary">abnA</name>
    <name evidence="7" type="ORF">GCM10022402_31060</name>
</gene>
<dbReference type="Gene3D" id="2.115.10.20">
    <property type="entry name" value="Glycosyl hydrolase domain, family 43"/>
    <property type="match status" value="1"/>
</dbReference>
<evidence type="ECO:0000313" key="7">
    <source>
        <dbReference type="EMBL" id="GAA3749689.1"/>
    </source>
</evidence>
<evidence type="ECO:0000256" key="3">
    <source>
        <dbReference type="ARBA" id="ARBA00022801"/>
    </source>
</evidence>
<dbReference type="Pfam" id="PF04616">
    <property type="entry name" value="Glyco_hydro_43"/>
    <property type="match status" value="1"/>
</dbReference>
<dbReference type="PIRSF" id="PIRSF026534">
    <property type="entry name" value="Endo_alpha-L-arabinosidase"/>
    <property type="match status" value="1"/>
</dbReference>
<name>A0ABP7FY82_9ACTN</name>
<keyword evidence="8" id="KW-1185">Reference proteome</keyword>
<dbReference type="Proteomes" id="UP001500908">
    <property type="component" value="Unassembled WGS sequence"/>
</dbReference>
<accession>A0ABP7FY82</accession>
<evidence type="ECO:0000256" key="2">
    <source>
        <dbReference type="ARBA" id="ARBA00009865"/>
    </source>
</evidence>
<dbReference type="PANTHER" id="PTHR43301:SF3">
    <property type="entry name" value="ARABINAN ENDO-1,5-ALPHA-L-ARABINOSIDASE A-RELATED"/>
    <property type="match status" value="1"/>
</dbReference>
<comment type="similarity">
    <text evidence="2 5">Belongs to the glycosyl hydrolase 43 family.</text>
</comment>
<feature type="chain" id="PRO_5046256722" evidence="6">
    <location>
        <begin position="28"/>
        <end position="329"/>
    </location>
</feature>
<proteinExistence type="inferred from homology"/>
<reference evidence="8" key="1">
    <citation type="journal article" date="2019" name="Int. J. Syst. Evol. Microbiol.">
        <title>The Global Catalogue of Microorganisms (GCM) 10K type strain sequencing project: providing services to taxonomists for standard genome sequencing and annotation.</title>
        <authorList>
            <consortium name="The Broad Institute Genomics Platform"/>
            <consortium name="The Broad Institute Genome Sequencing Center for Infectious Disease"/>
            <person name="Wu L."/>
            <person name="Ma J."/>
        </authorList>
    </citation>
    <scope>NUCLEOTIDE SEQUENCE [LARGE SCALE GENOMIC DNA]</scope>
    <source>
        <strain evidence="8">JCM 17137</strain>
    </source>
</reference>
<feature type="signal peptide" evidence="6">
    <location>
        <begin position="1"/>
        <end position="27"/>
    </location>
</feature>
<evidence type="ECO:0000256" key="1">
    <source>
        <dbReference type="ARBA" id="ARBA00004834"/>
    </source>
</evidence>
<dbReference type="SUPFAM" id="SSF75005">
    <property type="entry name" value="Arabinanase/levansucrase/invertase"/>
    <property type="match status" value="1"/>
</dbReference>
<evidence type="ECO:0000313" key="8">
    <source>
        <dbReference type="Proteomes" id="UP001500908"/>
    </source>
</evidence>
<comment type="pathway">
    <text evidence="1 5">Glycan metabolism; L-arabinan degradation.</text>
</comment>
<dbReference type="InterPro" id="IPR006710">
    <property type="entry name" value="Glyco_hydro_43"/>
</dbReference>
<evidence type="ECO:0000256" key="5">
    <source>
        <dbReference type="PIRNR" id="PIRNR026534"/>
    </source>
</evidence>
<dbReference type="EMBL" id="BAABDD010000014">
    <property type="protein sequence ID" value="GAA3749689.1"/>
    <property type="molecule type" value="Genomic_DNA"/>
</dbReference>
<keyword evidence="4 5" id="KW-0326">Glycosidase</keyword>
<keyword evidence="3 5" id="KW-0378">Hydrolase</keyword>